<evidence type="ECO:0008006" key="3">
    <source>
        <dbReference type="Google" id="ProtNLM"/>
    </source>
</evidence>
<dbReference type="AlphaFoldDB" id="A0A8H5A6I2"/>
<reference evidence="1" key="1">
    <citation type="submission" date="2020-02" db="EMBL/GenBank/DDBJ databases">
        <title>Identification and distribution of gene clusters putatively required for synthesis of sphingolipid metabolism inhibitors in phylogenetically diverse species of the filamentous fungus Fusarium.</title>
        <authorList>
            <person name="Kim H.-S."/>
            <person name="Busman M."/>
            <person name="Brown D.W."/>
            <person name="Divon H."/>
            <person name="Uhlig S."/>
            <person name="Proctor R.H."/>
        </authorList>
    </citation>
    <scope>NUCLEOTIDE SEQUENCE [LARGE SCALE GENOMIC DNA]</scope>
    <source>
        <strain evidence="1">NRRL 39464</strain>
    </source>
</reference>
<organism evidence="1 2">
    <name type="scientific">Fusarium oxysporum</name>
    <name type="common">Fusarium vascular wilt</name>
    <dbReference type="NCBI Taxonomy" id="5507"/>
    <lineage>
        <taxon>Eukaryota</taxon>
        <taxon>Fungi</taxon>
        <taxon>Dikarya</taxon>
        <taxon>Ascomycota</taxon>
        <taxon>Pezizomycotina</taxon>
        <taxon>Sordariomycetes</taxon>
        <taxon>Hypocreomycetidae</taxon>
        <taxon>Hypocreales</taxon>
        <taxon>Nectriaceae</taxon>
        <taxon>Fusarium</taxon>
        <taxon>Fusarium oxysporum species complex</taxon>
    </lineage>
</organism>
<dbReference type="InterPro" id="IPR036005">
    <property type="entry name" value="Creatinase/aminopeptidase-like"/>
</dbReference>
<proteinExistence type="predicted"/>
<accession>A0A8H5A6I2</accession>
<dbReference type="EMBL" id="JAAFOW010002222">
    <property type="protein sequence ID" value="KAF5257670.1"/>
    <property type="molecule type" value="Genomic_DNA"/>
</dbReference>
<dbReference type="Proteomes" id="UP000558688">
    <property type="component" value="Unassembled WGS sequence"/>
</dbReference>
<dbReference type="Gene3D" id="3.90.230.10">
    <property type="entry name" value="Creatinase/methionine aminopeptidase superfamily"/>
    <property type="match status" value="1"/>
</dbReference>
<evidence type="ECO:0000313" key="1">
    <source>
        <dbReference type="EMBL" id="KAF5257670.1"/>
    </source>
</evidence>
<feature type="non-terminal residue" evidence="1">
    <location>
        <position position="55"/>
    </location>
</feature>
<sequence length="55" mass="5966">MSSETKETDYSLANPDTLTKYKTAAQISEKVLAEVSKLVVPGAKIVDICQHGDKL</sequence>
<protein>
    <recommendedName>
        <fullName evidence="3">Methionyl aminopeptidase</fullName>
    </recommendedName>
</protein>
<name>A0A8H5A6I2_FUSOX</name>
<gene>
    <name evidence="1" type="ORF">FOXYS1_11797</name>
</gene>
<comment type="caution">
    <text evidence="1">The sequence shown here is derived from an EMBL/GenBank/DDBJ whole genome shotgun (WGS) entry which is preliminary data.</text>
</comment>
<evidence type="ECO:0000313" key="2">
    <source>
        <dbReference type="Proteomes" id="UP000558688"/>
    </source>
</evidence>
<dbReference type="SUPFAM" id="SSF55920">
    <property type="entry name" value="Creatinase/aminopeptidase"/>
    <property type="match status" value="1"/>
</dbReference>